<organism evidence="1 2">
    <name type="scientific">Marinilabilia salmonicolor</name>
    <dbReference type="NCBI Taxonomy" id="989"/>
    <lineage>
        <taxon>Bacteria</taxon>
        <taxon>Pseudomonadati</taxon>
        <taxon>Bacteroidota</taxon>
        <taxon>Bacteroidia</taxon>
        <taxon>Marinilabiliales</taxon>
        <taxon>Marinilabiliaceae</taxon>
        <taxon>Marinilabilia</taxon>
    </lineage>
</organism>
<sequence>MKPETNHFGSINKSRAAFLFLVFVLFALPLKSQQPVVLHPVVGDTIDLIEKLDYLLFSDVPDSLFEQGVLIPDNQDYQLLVWHEGEVAKVDVSAEDFEMLSGNVEKLSAYYQQKAGKKGDSAEVHSPLITRDSIPMGLNIEWMSEQQINKMTKESRRYNQLKLEADEQGLMGYDRRKYIETGGRMEFPLAK</sequence>
<dbReference type="AlphaFoldDB" id="A0A368V4I7"/>
<protein>
    <submittedName>
        <fullName evidence="1">Uncharacterized protein</fullName>
    </submittedName>
</protein>
<evidence type="ECO:0000313" key="1">
    <source>
        <dbReference type="EMBL" id="RCW35245.1"/>
    </source>
</evidence>
<dbReference type="RefSeq" id="WP_114436966.1">
    <property type="nucleotide sequence ID" value="NZ_QPIZ01000010.1"/>
</dbReference>
<dbReference type="Proteomes" id="UP000252733">
    <property type="component" value="Unassembled WGS sequence"/>
</dbReference>
<evidence type="ECO:0000313" key="2">
    <source>
        <dbReference type="Proteomes" id="UP000252733"/>
    </source>
</evidence>
<reference evidence="1 2" key="1">
    <citation type="submission" date="2018-07" db="EMBL/GenBank/DDBJ databases">
        <title>Freshwater and sediment microbial communities from various areas in North America, analyzing microbe dynamics in response to fracking.</title>
        <authorList>
            <person name="Lamendella R."/>
        </authorList>
    </citation>
    <scope>NUCLEOTIDE SEQUENCE [LARGE SCALE GENOMIC DNA]</scope>
    <source>
        <strain evidence="1 2">160A</strain>
    </source>
</reference>
<dbReference type="EMBL" id="QPIZ01000010">
    <property type="protein sequence ID" value="RCW35245.1"/>
    <property type="molecule type" value="Genomic_DNA"/>
</dbReference>
<accession>A0A368V4I7</accession>
<comment type="caution">
    <text evidence="1">The sequence shown here is derived from an EMBL/GenBank/DDBJ whole genome shotgun (WGS) entry which is preliminary data.</text>
</comment>
<proteinExistence type="predicted"/>
<name>A0A368V4I7_9BACT</name>
<keyword evidence="2" id="KW-1185">Reference proteome</keyword>
<gene>
    <name evidence="1" type="ORF">DFO77_11010</name>
</gene>